<comment type="subcellular location">
    <subcellularLocation>
        <location evidence="1">Secreted</location>
    </subcellularLocation>
</comment>
<keyword evidence="5" id="KW-0106">Calcium</keyword>
<keyword evidence="11" id="KW-1185">Reference proteome</keyword>
<dbReference type="RefSeq" id="WP_220161640.1">
    <property type="nucleotide sequence ID" value="NZ_CP080507.1"/>
</dbReference>
<dbReference type="PANTHER" id="PTHR47406:SF2">
    <property type="entry name" value="ALPHA GLUCURONIDASE N-TERMINAL DOMAIN-CONTAINING PROTEIN"/>
    <property type="match status" value="1"/>
</dbReference>
<dbReference type="Gene3D" id="3.30.379.10">
    <property type="entry name" value="Chitobiase/beta-hexosaminidase domain 2-like"/>
    <property type="match status" value="1"/>
</dbReference>
<evidence type="ECO:0000256" key="2">
    <source>
        <dbReference type="ARBA" id="ARBA00022525"/>
    </source>
</evidence>
<dbReference type="InterPro" id="IPR059100">
    <property type="entry name" value="TSP3_bac"/>
</dbReference>
<evidence type="ECO:0000256" key="6">
    <source>
        <dbReference type="SAM" id="MobiDB-lite"/>
    </source>
</evidence>
<evidence type="ECO:0000256" key="3">
    <source>
        <dbReference type="ARBA" id="ARBA00022729"/>
    </source>
</evidence>
<dbReference type="Pfam" id="PF16126">
    <property type="entry name" value="DUF4838"/>
    <property type="match status" value="1"/>
</dbReference>
<dbReference type="EMBL" id="CP080507">
    <property type="protein sequence ID" value="QYM78536.1"/>
    <property type="molecule type" value="Genomic_DNA"/>
</dbReference>
<evidence type="ECO:0000256" key="1">
    <source>
        <dbReference type="ARBA" id="ARBA00004613"/>
    </source>
</evidence>
<feature type="chain" id="PRO_5034776815" evidence="7">
    <location>
        <begin position="21"/>
        <end position="1014"/>
    </location>
</feature>
<accession>A0A8F9XKT7</accession>
<proteinExistence type="predicted"/>
<dbReference type="GO" id="GO:0005975">
    <property type="term" value="P:carbohydrate metabolic process"/>
    <property type="evidence" value="ECO:0007669"/>
    <property type="project" value="UniProtKB-ARBA"/>
</dbReference>
<dbReference type="InterPro" id="IPR029018">
    <property type="entry name" value="Hex-like_dom2"/>
</dbReference>
<evidence type="ECO:0000313" key="10">
    <source>
        <dbReference type="EMBL" id="QYM78536.1"/>
    </source>
</evidence>
<dbReference type="PANTHER" id="PTHR47406">
    <property type="entry name" value="COAGULATION FACTOR 5/8 TYPE, C-TERMINAL"/>
    <property type="match status" value="1"/>
</dbReference>
<organism evidence="10 11">
    <name type="scientific">Horticoccus luteus</name>
    <dbReference type="NCBI Taxonomy" id="2862869"/>
    <lineage>
        <taxon>Bacteria</taxon>
        <taxon>Pseudomonadati</taxon>
        <taxon>Verrucomicrobiota</taxon>
        <taxon>Opitutia</taxon>
        <taxon>Opitutales</taxon>
        <taxon>Opitutaceae</taxon>
        <taxon>Horticoccus</taxon>
    </lineage>
</organism>
<dbReference type="GO" id="GO:0016787">
    <property type="term" value="F:hydrolase activity"/>
    <property type="evidence" value="ECO:0007669"/>
    <property type="project" value="UniProtKB-KW"/>
</dbReference>
<keyword evidence="4" id="KW-0378">Hydrolase</keyword>
<dbReference type="InterPro" id="IPR041437">
    <property type="entry name" value="GH115_C"/>
</dbReference>
<sequence length="1014" mass="109261">MRSLLQLSCALMAALLFVRAARSQVTLTHDGQPTSVILTATNRSAIVLLAAQELQKHLQIMSGALVPIDFVGQESHYNGKSLIYLGTGVAAPSTAEFYTIRTVGTNLYIVGKDTGSTNYTDLSGCQPGNLFGVYHLLNEILGVRWLWPGDLGIVAPPTPTIIVPATDLTTGPNMVQRKFRNPRDGFYTGGASSYVGTALTIPAVPTDAATRLQLGNEELLWQRRMRMGTRKNLSFGHSETKWWATYGATHPEYFAVLYSGSQPKPAADRVKLHVSGDATIAAKVQEWINLGKPSTFNVCPNDSRNFCVCPECLAWDYPSQPASIINSDSSALLSDRYARWYTELANRIKAIRPDTILYGYAYDVYRKAPIMATVPDNVALAYIPGAASDTVKSQIADTEADVLGWIAHGCTQMYLRPNWMLSAHAGPFWPTYRMGNHFRDMLAGGYLLGLDSDSSAGSYSNFGLYYYMVARLMSKPTITIDQIMDEYCSGFGRAAGRMRDYFSYWENFIYNQADQGNTDILGWSTGMAAYGATYTDAAFDGAEKILDDAVAQLGAGETAARDRIAFLRIACIHGRLTAQALRLTDTTKKTVALRALLAYRNATASTFALWREWLIDREGYGAGLTSLWTAVLATPTIGYGSNAGAFIDSGGQVVLEAEHATARTAGTGTFAGVAWQDNTTTPGAIGTAVQALPNAGAAANETTSTPRLDFTVDFRSTGTWYVWVRLPALAAADDSVNIGLDGAITAKNLQNTSGAWTWTNTGTAGRATINITTIGVHTFNVWMREDGVVLDRILLTNNAAFSLAPTDTGPAESATRATTEHLLVVGSGTGDGYYGESSFVALSADPAPANYIFDRWVGDTAGLLSPTSANTTLAMPAADTRVDASYKLSPSADSDGDGILDAWELAHFGNLTTANATSDTDGDGVTDHDEFLAGTDPNDPNSRLRITSMIKNAQGDIVLQWPGVAGKTYRLMTTTDLQSGQWTPISVDIAAVTPVTTYTVRTSSPRLFLRVEVE</sequence>
<evidence type="ECO:0000256" key="5">
    <source>
        <dbReference type="ARBA" id="ARBA00022837"/>
    </source>
</evidence>
<feature type="region of interest" description="Disordered" evidence="6">
    <location>
        <begin position="917"/>
        <end position="938"/>
    </location>
</feature>
<keyword evidence="3 7" id="KW-0732">Signal</keyword>
<gene>
    <name evidence="10" type="ORF">K0B96_14720</name>
</gene>
<dbReference type="Gene3D" id="2.60.120.1620">
    <property type="match status" value="1"/>
</dbReference>
<name>A0A8F9XKT7_9BACT</name>
<dbReference type="Pfam" id="PF18884">
    <property type="entry name" value="TSP3_bac"/>
    <property type="match status" value="2"/>
</dbReference>
<evidence type="ECO:0000256" key="4">
    <source>
        <dbReference type="ARBA" id="ARBA00022801"/>
    </source>
</evidence>
<keyword evidence="2" id="KW-0964">Secreted</keyword>
<evidence type="ECO:0000259" key="9">
    <source>
        <dbReference type="Pfam" id="PF18998"/>
    </source>
</evidence>
<feature type="domain" description="Bacterial repeat" evidence="9">
    <location>
        <begin position="826"/>
        <end position="888"/>
    </location>
</feature>
<dbReference type="InterPro" id="IPR018247">
    <property type="entry name" value="EF_Hand_1_Ca_BS"/>
</dbReference>
<evidence type="ECO:0000313" key="11">
    <source>
        <dbReference type="Proteomes" id="UP000825051"/>
    </source>
</evidence>
<dbReference type="Pfam" id="PF18998">
    <property type="entry name" value="Flg_new_2"/>
    <property type="match status" value="1"/>
</dbReference>
<evidence type="ECO:0000259" key="8">
    <source>
        <dbReference type="Pfam" id="PF17829"/>
    </source>
</evidence>
<dbReference type="InterPro" id="IPR032287">
    <property type="entry name" value="DUF4838"/>
</dbReference>
<dbReference type="KEGG" id="ole:K0B96_14720"/>
<protein>
    <submittedName>
        <fullName evidence="10">DUF4838 domain-containing protein</fullName>
    </submittedName>
</protein>
<evidence type="ECO:0000256" key="7">
    <source>
        <dbReference type="SAM" id="SignalP"/>
    </source>
</evidence>
<reference evidence="10" key="1">
    <citation type="submission" date="2021-08" db="EMBL/GenBank/DDBJ databases">
        <title>Genome of a novel bacterium of the phylum Verrucomicrobia, Oleiharenicola sp. KSB-15.</title>
        <authorList>
            <person name="Chung J.-H."/>
            <person name="Ahn J.-H."/>
            <person name="Yoon Y."/>
            <person name="Kim D.-Y."/>
            <person name="An S.-H."/>
            <person name="Park I."/>
            <person name="Yeon J."/>
        </authorList>
    </citation>
    <scope>NUCLEOTIDE SEQUENCE</scope>
    <source>
        <strain evidence="10">KSB-15</strain>
    </source>
</reference>
<dbReference type="AlphaFoldDB" id="A0A8F9XKT7"/>
<dbReference type="Proteomes" id="UP000825051">
    <property type="component" value="Chromosome"/>
</dbReference>
<feature type="domain" description="Gylcosyl hydrolase 115 C-terminal" evidence="8">
    <location>
        <begin position="646"/>
        <end position="810"/>
    </location>
</feature>
<dbReference type="InterPro" id="IPR044060">
    <property type="entry name" value="Bacterial_rp_domain"/>
</dbReference>
<feature type="signal peptide" evidence="7">
    <location>
        <begin position="1"/>
        <end position="20"/>
    </location>
</feature>
<dbReference type="Pfam" id="PF17829">
    <property type="entry name" value="GH115_C"/>
    <property type="match status" value="1"/>
</dbReference>
<dbReference type="PROSITE" id="PS00018">
    <property type="entry name" value="EF_HAND_1"/>
    <property type="match status" value="1"/>
</dbReference>